<feature type="domain" description="Sigma-54 factor interaction" evidence="6">
    <location>
        <begin position="1"/>
        <end position="54"/>
    </location>
</feature>
<dbReference type="GO" id="GO:0043565">
    <property type="term" value="F:sequence-specific DNA binding"/>
    <property type="evidence" value="ECO:0007669"/>
    <property type="project" value="InterPro"/>
</dbReference>
<proteinExistence type="predicted"/>
<dbReference type="PANTHER" id="PTHR32071:SF117">
    <property type="entry name" value="PTS-DEPENDENT DIHYDROXYACETONE KINASE OPERON REGULATORY PROTEIN-RELATED"/>
    <property type="match status" value="1"/>
</dbReference>
<comment type="caution">
    <text evidence="7">The sequence shown here is derived from an EMBL/GenBank/DDBJ whole genome shotgun (WGS) entry which is preliminary data.</text>
</comment>
<keyword evidence="5" id="KW-0804">Transcription</keyword>
<dbReference type="PANTHER" id="PTHR32071">
    <property type="entry name" value="TRANSCRIPTIONAL REGULATORY PROTEIN"/>
    <property type="match status" value="1"/>
</dbReference>
<dbReference type="GO" id="GO:0006355">
    <property type="term" value="P:regulation of DNA-templated transcription"/>
    <property type="evidence" value="ECO:0007669"/>
    <property type="project" value="InterPro"/>
</dbReference>
<dbReference type="PRINTS" id="PR01590">
    <property type="entry name" value="HTHFIS"/>
</dbReference>
<evidence type="ECO:0000313" key="8">
    <source>
        <dbReference type="Proteomes" id="UP000319771"/>
    </source>
</evidence>
<dbReference type="AlphaFoldDB" id="A0A538U2C9"/>
<gene>
    <name evidence="7" type="ORF">E6K81_13720</name>
</gene>
<dbReference type="SUPFAM" id="SSF46689">
    <property type="entry name" value="Homeodomain-like"/>
    <property type="match status" value="1"/>
</dbReference>
<feature type="non-terminal residue" evidence="7">
    <location>
        <position position="1"/>
    </location>
</feature>
<dbReference type="PROSITE" id="PS50045">
    <property type="entry name" value="SIGMA54_INTERACT_4"/>
    <property type="match status" value="1"/>
</dbReference>
<keyword evidence="4" id="KW-0238">DNA-binding</keyword>
<evidence type="ECO:0000259" key="6">
    <source>
        <dbReference type="PROSITE" id="PS50045"/>
    </source>
</evidence>
<dbReference type="Gene3D" id="1.10.8.60">
    <property type="match status" value="1"/>
</dbReference>
<name>A0A538U2C9_UNCEI</name>
<evidence type="ECO:0000256" key="1">
    <source>
        <dbReference type="ARBA" id="ARBA00022741"/>
    </source>
</evidence>
<keyword evidence="3" id="KW-0805">Transcription regulation</keyword>
<dbReference type="Proteomes" id="UP000319771">
    <property type="component" value="Unassembled WGS sequence"/>
</dbReference>
<dbReference type="InterPro" id="IPR002078">
    <property type="entry name" value="Sigma_54_int"/>
</dbReference>
<evidence type="ECO:0000256" key="3">
    <source>
        <dbReference type="ARBA" id="ARBA00023015"/>
    </source>
</evidence>
<accession>A0A538U2C9</accession>
<evidence type="ECO:0000256" key="5">
    <source>
        <dbReference type="ARBA" id="ARBA00023163"/>
    </source>
</evidence>
<dbReference type="Gene3D" id="1.10.10.60">
    <property type="entry name" value="Homeodomain-like"/>
    <property type="match status" value="1"/>
</dbReference>
<sequence length="131" mass="14591">PDIPILARHFLEQACAAEATPAKRLTPEALTVLEEYRWPGNVREMKNLMERAAILVEGPEVRAEDLAAWLESAPAPESAAGLRGEIERRESDAIRRALEQAGWNVTQAASGLGIDRTNLHRKMRKYGIARH</sequence>
<reference evidence="7 8" key="1">
    <citation type="journal article" date="2019" name="Nat. Microbiol.">
        <title>Mediterranean grassland soil C-N compound turnover is dependent on rainfall and depth, and is mediated by genomically divergent microorganisms.</title>
        <authorList>
            <person name="Diamond S."/>
            <person name="Andeer P.F."/>
            <person name="Li Z."/>
            <person name="Crits-Christoph A."/>
            <person name="Burstein D."/>
            <person name="Anantharaman K."/>
            <person name="Lane K.R."/>
            <person name="Thomas B.C."/>
            <person name="Pan C."/>
            <person name="Northen T.R."/>
            <person name="Banfield J.F."/>
        </authorList>
    </citation>
    <scope>NUCLEOTIDE SEQUENCE [LARGE SCALE GENOMIC DNA]</scope>
    <source>
        <strain evidence="7">WS_11</strain>
    </source>
</reference>
<dbReference type="InterPro" id="IPR002197">
    <property type="entry name" value="HTH_Fis"/>
</dbReference>
<evidence type="ECO:0000256" key="4">
    <source>
        <dbReference type="ARBA" id="ARBA00023125"/>
    </source>
</evidence>
<keyword evidence="2" id="KW-0067">ATP-binding</keyword>
<protein>
    <recommendedName>
        <fullName evidence="6">Sigma-54 factor interaction domain-containing protein</fullName>
    </recommendedName>
</protein>
<dbReference type="GO" id="GO:0005524">
    <property type="term" value="F:ATP binding"/>
    <property type="evidence" value="ECO:0007669"/>
    <property type="project" value="UniProtKB-KW"/>
</dbReference>
<dbReference type="InterPro" id="IPR009057">
    <property type="entry name" value="Homeodomain-like_sf"/>
</dbReference>
<dbReference type="Pfam" id="PF02954">
    <property type="entry name" value="HTH_8"/>
    <property type="match status" value="1"/>
</dbReference>
<organism evidence="7 8">
    <name type="scientific">Eiseniibacteriota bacterium</name>
    <dbReference type="NCBI Taxonomy" id="2212470"/>
    <lineage>
        <taxon>Bacteria</taxon>
        <taxon>Candidatus Eiseniibacteriota</taxon>
    </lineage>
</organism>
<keyword evidence="1" id="KW-0547">Nucleotide-binding</keyword>
<evidence type="ECO:0000256" key="2">
    <source>
        <dbReference type="ARBA" id="ARBA00022840"/>
    </source>
</evidence>
<dbReference type="EMBL" id="VBPB01000262">
    <property type="protein sequence ID" value="TMQ69971.1"/>
    <property type="molecule type" value="Genomic_DNA"/>
</dbReference>
<dbReference type="Pfam" id="PF25601">
    <property type="entry name" value="AAA_lid_14"/>
    <property type="match status" value="1"/>
</dbReference>
<dbReference type="InterPro" id="IPR058031">
    <property type="entry name" value="AAA_lid_NorR"/>
</dbReference>
<evidence type="ECO:0000313" key="7">
    <source>
        <dbReference type="EMBL" id="TMQ69971.1"/>
    </source>
</evidence>